<proteinExistence type="predicted"/>
<reference evidence="1 2" key="1">
    <citation type="submission" date="2016-02" db="EMBL/GenBank/DDBJ databases">
        <title>Band-tailed pigeon sequencing and assembly.</title>
        <authorList>
            <person name="Soares A.E."/>
            <person name="Novak B.J."/>
            <person name="Rice E.S."/>
            <person name="O'Connell B."/>
            <person name="Chang D."/>
            <person name="Weber S."/>
            <person name="Shapiro B."/>
        </authorList>
    </citation>
    <scope>NUCLEOTIDE SEQUENCE [LARGE SCALE GENOMIC DNA]</scope>
    <source>
        <strain evidence="1">BTP2013</strain>
        <tissue evidence="1">Blood</tissue>
    </source>
</reference>
<sequence>MRTALWAGGGAAVVPVVAGAERGRTRAEATFWVHQDFPSKQLFEGRKEAQTQMFVCSVLADVPLVTLQWLINWQGTGSWSTAEPGKGRDLASPPLHHGFSPISLAGGAVYCQLPSLSPLHLRQAAPSSPAGDLNFSQPRQCQRLPDLLPCAPHPSSSSASWSSAMEQCFPGLPGPHDFLKPIPS</sequence>
<evidence type="ECO:0000313" key="2">
    <source>
        <dbReference type="Proteomes" id="UP000190648"/>
    </source>
</evidence>
<accession>A0A1V4KZ99</accession>
<dbReference type="Proteomes" id="UP000190648">
    <property type="component" value="Unassembled WGS sequence"/>
</dbReference>
<protein>
    <submittedName>
        <fullName evidence="1">Uncharacterized protein</fullName>
    </submittedName>
</protein>
<dbReference type="EMBL" id="LSYS01001150">
    <property type="protein sequence ID" value="OPJ89809.1"/>
    <property type="molecule type" value="Genomic_DNA"/>
</dbReference>
<name>A0A1V4KZ99_PATFA</name>
<organism evidence="1 2">
    <name type="scientific">Patagioenas fasciata monilis</name>
    <dbReference type="NCBI Taxonomy" id="372326"/>
    <lineage>
        <taxon>Eukaryota</taxon>
        <taxon>Metazoa</taxon>
        <taxon>Chordata</taxon>
        <taxon>Craniata</taxon>
        <taxon>Vertebrata</taxon>
        <taxon>Euteleostomi</taxon>
        <taxon>Archelosauria</taxon>
        <taxon>Archosauria</taxon>
        <taxon>Dinosauria</taxon>
        <taxon>Saurischia</taxon>
        <taxon>Theropoda</taxon>
        <taxon>Coelurosauria</taxon>
        <taxon>Aves</taxon>
        <taxon>Neognathae</taxon>
        <taxon>Neoaves</taxon>
        <taxon>Columbimorphae</taxon>
        <taxon>Columbiformes</taxon>
        <taxon>Columbidae</taxon>
        <taxon>Patagioenas</taxon>
    </lineage>
</organism>
<gene>
    <name evidence="1" type="ORF">AV530_003947</name>
</gene>
<dbReference type="AlphaFoldDB" id="A0A1V4KZ99"/>
<comment type="caution">
    <text evidence="1">The sequence shown here is derived from an EMBL/GenBank/DDBJ whole genome shotgun (WGS) entry which is preliminary data.</text>
</comment>
<keyword evidence="2" id="KW-1185">Reference proteome</keyword>
<evidence type="ECO:0000313" key="1">
    <source>
        <dbReference type="EMBL" id="OPJ89809.1"/>
    </source>
</evidence>